<evidence type="ECO:0000313" key="3">
    <source>
        <dbReference type="Proteomes" id="UP001153076"/>
    </source>
</evidence>
<dbReference type="Proteomes" id="UP001153076">
    <property type="component" value="Unassembled WGS sequence"/>
</dbReference>
<accession>A0A9Q1Q7P2</accession>
<reference evidence="2" key="1">
    <citation type="submission" date="2022-04" db="EMBL/GenBank/DDBJ databases">
        <title>Carnegiea gigantea Genome sequencing and assembly v2.</title>
        <authorList>
            <person name="Copetti D."/>
            <person name="Sanderson M.J."/>
            <person name="Burquez A."/>
            <person name="Wojciechowski M.F."/>
        </authorList>
    </citation>
    <scope>NUCLEOTIDE SEQUENCE</scope>
    <source>
        <strain evidence="2">SGP5-SGP5p</strain>
        <tissue evidence="2">Aerial part</tissue>
    </source>
</reference>
<dbReference type="AlphaFoldDB" id="A0A9Q1Q7P2"/>
<dbReference type="OrthoDB" id="1700296at2759"/>
<keyword evidence="3" id="KW-1185">Reference proteome</keyword>
<dbReference type="EMBL" id="JAKOGI010000641">
    <property type="protein sequence ID" value="KAJ8432057.1"/>
    <property type="molecule type" value="Genomic_DNA"/>
</dbReference>
<organism evidence="2 3">
    <name type="scientific">Carnegiea gigantea</name>
    <dbReference type="NCBI Taxonomy" id="171969"/>
    <lineage>
        <taxon>Eukaryota</taxon>
        <taxon>Viridiplantae</taxon>
        <taxon>Streptophyta</taxon>
        <taxon>Embryophyta</taxon>
        <taxon>Tracheophyta</taxon>
        <taxon>Spermatophyta</taxon>
        <taxon>Magnoliopsida</taxon>
        <taxon>eudicotyledons</taxon>
        <taxon>Gunneridae</taxon>
        <taxon>Pentapetalae</taxon>
        <taxon>Caryophyllales</taxon>
        <taxon>Cactineae</taxon>
        <taxon>Cactaceae</taxon>
        <taxon>Cactoideae</taxon>
        <taxon>Echinocereeae</taxon>
        <taxon>Carnegiea</taxon>
    </lineage>
</organism>
<protein>
    <submittedName>
        <fullName evidence="2">Uncharacterized protein</fullName>
    </submittedName>
</protein>
<feature type="region of interest" description="Disordered" evidence="1">
    <location>
        <begin position="57"/>
        <end position="78"/>
    </location>
</feature>
<comment type="caution">
    <text evidence="2">The sequence shown here is derived from an EMBL/GenBank/DDBJ whole genome shotgun (WGS) entry which is preliminary data.</text>
</comment>
<feature type="region of interest" description="Disordered" evidence="1">
    <location>
        <begin position="1"/>
        <end position="31"/>
    </location>
</feature>
<dbReference type="PANTHER" id="PTHR34569">
    <property type="entry name" value="EXPRESSED PROTEIN"/>
    <property type="match status" value="1"/>
</dbReference>
<gene>
    <name evidence="2" type="ORF">Cgig2_016336</name>
</gene>
<proteinExistence type="predicted"/>
<evidence type="ECO:0000313" key="2">
    <source>
        <dbReference type="EMBL" id="KAJ8432057.1"/>
    </source>
</evidence>
<sequence>MEENDGVSVLKLRRSHHSSPSPSSESSSSGSNLELVSLKSSAATASYTSLKDLLASSPTSSILSPTSATSSSSAASSVSEISIPIRNRLVKQAAWAYLQPAVSPCPSSSPRCVRFSGESLRAILGGFRKLVGDTVTRVCDWLVISQVRCLF</sequence>
<feature type="compositionally biased region" description="Low complexity" evidence="1">
    <location>
        <begin position="18"/>
        <end position="31"/>
    </location>
</feature>
<name>A0A9Q1Q7P2_9CARY</name>
<evidence type="ECO:0000256" key="1">
    <source>
        <dbReference type="SAM" id="MobiDB-lite"/>
    </source>
</evidence>
<dbReference type="PANTHER" id="PTHR34569:SF2">
    <property type="entry name" value="EXPRESSED PROTEIN"/>
    <property type="match status" value="1"/>
</dbReference>